<keyword evidence="4 5" id="KW-0732">Signal</keyword>
<dbReference type="Proteomes" id="UP000243499">
    <property type="component" value="Chromosome 1"/>
</dbReference>
<keyword evidence="3" id="KW-0964">Secreted</keyword>
<evidence type="ECO:0008006" key="7">
    <source>
        <dbReference type="Google" id="ProtNLM"/>
    </source>
</evidence>
<dbReference type="Gramene" id="PAN07242">
    <property type="protein sequence ID" value="PAN07242"/>
    <property type="gene ID" value="PAHAL_1G321500"/>
</dbReference>
<dbReference type="InterPro" id="IPR036908">
    <property type="entry name" value="RlpA-like_sf"/>
</dbReference>
<dbReference type="SUPFAM" id="SSF50685">
    <property type="entry name" value="Barwin-like endoglucanases"/>
    <property type="match status" value="1"/>
</dbReference>
<dbReference type="GO" id="GO:0005576">
    <property type="term" value="C:extracellular region"/>
    <property type="evidence" value="ECO:0007669"/>
    <property type="project" value="UniProtKB-SubCell"/>
</dbReference>
<dbReference type="Pfam" id="PF24300">
    <property type="entry name" value="KWL1"/>
    <property type="match status" value="1"/>
</dbReference>
<dbReference type="PANTHER" id="PTHR33191:SF9">
    <property type="entry name" value="RIPENING-RELATED PROTEIN 2-RELATED"/>
    <property type="match status" value="1"/>
</dbReference>
<feature type="chain" id="PRO_5015553195" description="RlpA-like protein double-psi beta-barrel domain-containing protein" evidence="5">
    <location>
        <begin position="28"/>
        <end position="191"/>
    </location>
</feature>
<proteinExistence type="inferred from homology"/>
<evidence type="ECO:0000256" key="5">
    <source>
        <dbReference type="SAM" id="SignalP"/>
    </source>
</evidence>
<evidence type="ECO:0000256" key="2">
    <source>
        <dbReference type="ARBA" id="ARBA00005592"/>
    </source>
</evidence>
<accession>A0A2S3GRE6</accession>
<gene>
    <name evidence="6" type="ORF">PAHAL_1G321500</name>
</gene>
<dbReference type="Gene3D" id="2.40.40.10">
    <property type="entry name" value="RlpA-like domain"/>
    <property type="match status" value="1"/>
</dbReference>
<dbReference type="InterPro" id="IPR039271">
    <property type="entry name" value="Kiwellin-like"/>
</dbReference>
<dbReference type="PANTHER" id="PTHR33191">
    <property type="entry name" value="RIPENING-RELATED PROTEIN 2-RELATED"/>
    <property type="match status" value="1"/>
</dbReference>
<evidence type="ECO:0000256" key="3">
    <source>
        <dbReference type="ARBA" id="ARBA00022525"/>
    </source>
</evidence>
<evidence type="ECO:0000256" key="1">
    <source>
        <dbReference type="ARBA" id="ARBA00004613"/>
    </source>
</evidence>
<dbReference type="CDD" id="cd22270">
    <property type="entry name" value="DPBB_kiwellin-like"/>
    <property type="match status" value="1"/>
</dbReference>
<comment type="similarity">
    <text evidence="2">Belongs to the kiwellin family.</text>
</comment>
<protein>
    <recommendedName>
        <fullName evidence="7">RlpA-like protein double-psi beta-barrel domain-containing protein</fullName>
    </recommendedName>
</protein>
<reference evidence="6" key="1">
    <citation type="submission" date="2018-04" db="EMBL/GenBank/DDBJ databases">
        <title>WGS assembly of Panicum hallii.</title>
        <authorList>
            <person name="Lovell J."/>
            <person name="Jenkins J."/>
            <person name="Lowry D."/>
            <person name="Mamidi S."/>
            <person name="Sreedasyam A."/>
            <person name="Weng X."/>
            <person name="Barry K."/>
            <person name="Bonette J."/>
            <person name="Campitelli B."/>
            <person name="Daum C."/>
            <person name="Gordon S."/>
            <person name="Gould B."/>
            <person name="Lipzen A."/>
            <person name="Macqueen A."/>
            <person name="Palacio-Mejia J."/>
            <person name="Plott C."/>
            <person name="Shakirov E."/>
            <person name="Shu S."/>
            <person name="Yoshinaga Y."/>
            <person name="Zane M."/>
            <person name="Rokhsar D."/>
            <person name="Grimwood J."/>
            <person name="Schmutz J."/>
            <person name="Juenger T."/>
        </authorList>
    </citation>
    <scope>NUCLEOTIDE SEQUENCE [LARGE SCALE GENOMIC DNA]</scope>
    <source>
        <strain evidence="6">FIL2</strain>
    </source>
</reference>
<sequence length="191" mass="20202">MSTTTGRLVLALAAGVLLVTLAGRCSGDTDHHLRRGLADGCQPSGTLRPAKGGPASCDECCKVGRAYPTYACSPPHQAVMTLNDFEEGGDGGDPSECDGRFHRNSERVVALSTGWYAKGRRCGKNIRISANGRSVLAKVVDECDSLHGCDKPHAYQPPCRPNIVDASQAVWDALGITGDDVGEYPITWSDA</sequence>
<name>A0A2S3GRE6_9POAL</name>
<organism evidence="6">
    <name type="scientific">Panicum hallii</name>
    <dbReference type="NCBI Taxonomy" id="206008"/>
    <lineage>
        <taxon>Eukaryota</taxon>
        <taxon>Viridiplantae</taxon>
        <taxon>Streptophyta</taxon>
        <taxon>Embryophyta</taxon>
        <taxon>Tracheophyta</taxon>
        <taxon>Spermatophyta</taxon>
        <taxon>Magnoliopsida</taxon>
        <taxon>Liliopsida</taxon>
        <taxon>Poales</taxon>
        <taxon>Poaceae</taxon>
        <taxon>PACMAD clade</taxon>
        <taxon>Panicoideae</taxon>
        <taxon>Panicodae</taxon>
        <taxon>Paniceae</taxon>
        <taxon>Panicinae</taxon>
        <taxon>Panicum</taxon>
        <taxon>Panicum sect. Panicum</taxon>
    </lineage>
</organism>
<evidence type="ECO:0000256" key="4">
    <source>
        <dbReference type="ARBA" id="ARBA00022729"/>
    </source>
</evidence>
<comment type="subcellular location">
    <subcellularLocation>
        <location evidence="1">Secreted</location>
    </subcellularLocation>
</comment>
<dbReference type="AlphaFoldDB" id="A0A2S3GRE6"/>
<dbReference type="EMBL" id="CM008046">
    <property type="protein sequence ID" value="PAN07242.1"/>
    <property type="molecule type" value="Genomic_DNA"/>
</dbReference>
<evidence type="ECO:0000313" key="6">
    <source>
        <dbReference type="EMBL" id="PAN07242.1"/>
    </source>
</evidence>
<feature type="signal peptide" evidence="5">
    <location>
        <begin position="1"/>
        <end position="27"/>
    </location>
</feature>